<feature type="transmembrane region" description="Helical" evidence="3">
    <location>
        <begin position="12"/>
        <end position="38"/>
    </location>
</feature>
<evidence type="ECO:0000313" key="5">
    <source>
        <dbReference type="Proteomes" id="UP001374535"/>
    </source>
</evidence>
<organism evidence="4 5">
    <name type="scientific">Vigna mungo</name>
    <name type="common">Black gram</name>
    <name type="synonym">Phaseolus mungo</name>
    <dbReference type="NCBI Taxonomy" id="3915"/>
    <lineage>
        <taxon>Eukaryota</taxon>
        <taxon>Viridiplantae</taxon>
        <taxon>Streptophyta</taxon>
        <taxon>Embryophyta</taxon>
        <taxon>Tracheophyta</taxon>
        <taxon>Spermatophyta</taxon>
        <taxon>Magnoliopsida</taxon>
        <taxon>eudicotyledons</taxon>
        <taxon>Gunneridae</taxon>
        <taxon>Pentapetalae</taxon>
        <taxon>rosids</taxon>
        <taxon>fabids</taxon>
        <taxon>Fabales</taxon>
        <taxon>Fabaceae</taxon>
        <taxon>Papilionoideae</taxon>
        <taxon>50 kb inversion clade</taxon>
        <taxon>NPAAA clade</taxon>
        <taxon>indigoferoid/millettioid clade</taxon>
        <taxon>Phaseoleae</taxon>
        <taxon>Vigna</taxon>
    </lineage>
</organism>
<dbReference type="Proteomes" id="UP001374535">
    <property type="component" value="Chromosome 2"/>
</dbReference>
<protein>
    <submittedName>
        <fullName evidence="4">Uncharacterized protein</fullName>
    </submittedName>
</protein>
<keyword evidence="3" id="KW-0812">Transmembrane</keyword>
<dbReference type="AlphaFoldDB" id="A0AAQ3P647"/>
<keyword evidence="3" id="KW-0472">Membrane</keyword>
<comment type="similarity">
    <text evidence="1">Belongs to the short-chain dehydrogenases/reductases (SDR) family.</text>
</comment>
<evidence type="ECO:0000313" key="4">
    <source>
        <dbReference type="EMBL" id="WVZ20498.1"/>
    </source>
</evidence>
<reference evidence="4 5" key="1">
    <citation type="journal article" date="2023" name="Life. Sci Alliance">
        <title>Evolutionary insights into 3D genome organization and epigenetic landscape of Vigna mungo.</title>
        <authorList>
            <person name="Junaid A."/>
            <person name="Singh B."/>
            <person name="Bhatia S."/>
        </authorList>
    </citation>
    <scope>NUCLEOTIDE SEQUENCE [LARGE SCALE GENOMIC DNA]</scope>
    <source>
        <strain evidence="4">Urdbean</strain>
    </source>
</reference>
<name>A0AAQ3P647_VIGMU</name>
<feature type="transmembrane region" description="Helical" evidence="3">
    <location>
        <begin position="223"/>
        <end position="242"/>
    </location>
</feature>
<gene>
    <name evidence="4" type="ORF">V8G54_007820</name>
</gene>
<dbReference type="InterPro" id="IPR002347">
    <property type="entry name" value="SDR_fam"/>
</dbReference>
<evidence type="ECO:0000256" key="3">
    <source>
        <dbReference type="SAM" id="Phobius"/>
    </source>
</evidence>
<dbReference type="PRINTS" id="PR00081">
    <property type="entry name" value="GDHRDH"/>
</dbReference>
<dbReference type="Pfam" id="PF00106">
    <property type="entry name" value="adh_short"/>
    <property type="match status" value="1"/>
</dbReference>
<keyword evidence="5" id="KW-1185">Reference proteome</keyword>
<accession>A0AAQ3P647</accession>
<keyword evidence="3" id="KW-1133">Transmembrane helix</keyword>
<proteinExistence type="inferred from homology"/>
<dbReference type="GO" id="GO:0016491">
    <property type="term" value="F:oxidoreductase activity"/>
    <property type="evidence" value="ECO:0007669"/>
    <property type="project" value="UniProtKB-KW"/>
</dbReference>
<dbReference type="SUPFAM" id="SSF51735">
    <property type="entry name" value="NAD(P)-binding Rossmann-fold domains"/>
    <property type="match status" value="1"/>
</dbReference>
<evidence type="ECO:0000256" key="2">
    <source>
        <dbReference type="ARBA" id="ARBA00023002"/>
    </source>
</evidence>
<dbReference type="EMBL" id="CP144699">
    <property type="protein sequence ID" value="WVZ20498.1"/>
    <property type="molecule type" value="Genomic_DNA"/>
</dbReference>
<feature type="transmembrane region" description="Helical" evidence="3">
    <location>
        <begin position="285"/>
        <end position="308"/>
    </location>
</feature>
<sequence length="514" mass="56935">MGLISLVKELLMAFFFVCSVQFWRMALLWSFSVLFSYYRLFKASLSQWLVFKPVILDKCPFFSQKLVSYPRCYPFTSNFRPVCVVTGATSGLGLAAAYKLSKEGYVVAIVVNAVGRSQQLLSETIRKIKDSNEDAHLKAFQVDMSSIESIIKFKVSLRQWLLDSDLHCSLQLLINNAGILATSPRVTAEGYDQGNTSYIYPSNTVLDGGATPFLLYLFFSSKFVWMIGTNYIGAFALTKLLLPLLESSPVSSKIVNVTSFTHRAGTPPTALPNGKISPDICQDEIYWVIGVNFGLLAFIFCIVGISVADPGVVQTNLMREVPTILSSLALRVLKFLQLLQFPESGVDSIIDAALAPPGTSGAYYFGGKGRTINPSALSHNAKLARELWESTSKLLSVTPFGAEGNSCLLKRAGGRLDLGMTFESVFQMQRNMLQEGLILPNEELTKEHLSPYNVLKQELLEEAVIPYEELVYDSFGEKRCPPKAILTSIPPLEKTFNKRYLIIDTSTSYNILLG</sequence>
<dbReference type="PANTHER" id="PTHR24320:SF227">
    <property type="entry name" value="RETINOL DEHYDROGENASE 11"/>
    <property type="match status" value="1"/>
</dbReference>
<dbReference type="Gene3D" id="3.40.50.720">
    <property type="entry name" value="NAD(P)-binding Rossmann-like Domain"/>
    <property type="match status" value="1"/>
</dbReference>
<evidence type="ECO:0000256" key="1">
    <source>
        <dbReference type="ARBA" id="ARBA00006484"/>
    </source>
</evidence>
<keyword evidence="2" id="KW-0560">Oxidoreductase</keyword>
<dbReference type="PANTHER" id="PTHR24320">
    <property type="entry name" value="RETINOL DEHYDROGENASE"/>
    <property type="match status" value="1"/>
</dbReference>
<dbReference type="InterPro" id="IPR036291">
    <property type="entry name" value="NAD(P)-bd_dom_sf"/>
</dbReference>